<keyword evidence="1" id="KW-0812">Transmembrane</keyword>
<proteinExistence type="predicted"/>
<evidence type="ECO:0000256" key="1">
    <source>
        <dbReference type="SAM" id="Phobius"/>
    </source>
</evidence>
<evidence type="ECO:0000313" key="3">
    <source>
        <dbReference type="Proteomes" id="UP000232323"/>
    </source>
</evidence>
<feature type="transmembrane region" description="Helical" evidence="1">
    <location>
        <begin position="199"/>
        <end position="221"/>
    </location>
</feature>
<keyword evidence="3" id="KW-1185">Reference proteome</keyword>
<keyword evidence="1" id="KW-0472">Membrane</keyword>
<dbReference type="AlphaFoldDB" id="A0A250XQF0"/>
<name>A0A250XQF0_9CHLO</name>
<comment type="caution">
    <text evidence="2">The sequence shown here is derived from an EMBL/GenBank/DDBJ whole genome shotgun (WGS) entry which is preliminary data.</text>
</comment>
<gene>
    <name evidence="2" type="ORF">CEUSTIGMA_g12705.t1</name>
</gene>
<evidence type="ECO:0008006" key="4">
    <source>
        <dbReference type="Google" id="ProtNLM"/>
    </source>
</evidence>
<protein>
    <recommendedName>
        <fullName evidence="4">SEA domain-containing protein</fullName>
    </recommendedName>
</protein>
<organism evidence="2 3">
    <name type="scientific">Chlamydomonas eustigma</name>
    <dbReference type="NCBI Taxonomy" id="1157962"/>
    <lineage>
        <taxon>Eukaryota</taxon>
        <taxon>Viridiplantae</taxon>
        <taxon>Chlorophyta</taxon>
        <taxon>core chlorophytes</taxon>
        <taxon>Chlorophyceae</taxon>
        <taxon>CS clade</taxon>
        <taxon>Chlamydomonadales</taxon>
        <taxon>Chlamydomonadaceae</taxon>
        <taxon>Chlamydomonas</taxon>
    </lineage>
</organism>
<dbReference type="Proteomes" id="UP000232323">
    <property type="component" value="Unassembled WGS sequence"/>
</dbReference>
<dbReference type="STRING" id="1157962.A0A250XQF0"/>
<reference evidence="2 3" key="1">
    <citation type="submission" date="2017-08" db="EMBL/GenBank/DDBJ databases">
        <title>Acidophilic green algal genome provides insights into adaptation to an acidic environment.</title>
        <authorList>
            <person name="Hirooka S."/>
            <person name="Hirose Y."/>
            <person name="Kanesaki Y."/>
            <person name="Higuchi S."/>
            <person name="Fujiwara T."/>
            <person name="Onuma R."/>
            <person name="Era A."/>
            <person name="Ohbayashi R."/>
            <person name="Uzuka A."/>
            <person name="Nozaki H."/>
            <person name="Yoshikawa H."/>
            <person name="Miyagishima S.Y."/>
        </authorList>
    </citation>
    <scope>NUCLEOTIDE SEQUENCE [LARGE SCALE GENOMIC DNA]</scope>
    <source>
        <strain evidence="2 3">NIES-2499</strain>
    </source>
</reference>
<dbReference type="EMBL" id="BEGY01000160">
    <property type="protein sequence ID" value="GAX85288.1"/>
    <property type="molecule type" value="Genomic_DNA"/>
</dbReference>
<sequence>MLSSSTISPSHPLPPAYSSPQFPLSTSSFPPPFSALLPQISNVLPPSPNVTEEPPTVSSGTILEQVTYTFAMDYSTLSSNQSALATFKSSIISSVASAAYVPSNFVTVTSISPGSVAATMVISIPSNFGLSFSQANVIATNLASNVAVTFNCSFLSTFGITAVTATAQTSSNSGFNSSSSDSHVLSASVSSSSSSGAPVGLIVGVVVGGGLLVMTVTGVAITLRFLMKKKVVVSPVVHGL</sequence>
<evidence type="ECO:0000313" key="2">
    <source>
        <dbReference type="EMBL" id="GAX85288.1"/>
    </source>
</evidence>
<keyword evidence="1" id="KW-1133">Transmembrane helix</keyword>
<accession>A0A250XQF0</accession>